<dbReference type="AlphaFoldDB" id="A0A4R6IKX1"/>
<sequence>MKIIYKTSFIAAFAAMLTTAPGCKKLLVEEPRSEFYPTYFSTPGGIKAGLTGVYSDLRGFYQGEGQVHYYMGTDESQSGGSANPGAVNLNLYTGINSSNTIDFAGLWSDINTLNGVLQYAETAALDAPVKAQYIAQAKFLRAYCYFHLVQTYGGTTATQKSGIPLHKEFITAATTADAPAPLADIYNFIIQDFTDAAAGLPATITASNLLAGVGKTATSASAKAYLAKAYLTRGYLSEVAQSGDFQKAADLTAELISNKGTYGLDLFQDYNDVTKPANDYGKETVFAIDFGFADPTYSGRTEQGTGGFGLNNLPVLHRWNYISLAGVDNSTGIDAVPQKINTAKQPMQRDVYNGRPYIRVAPWGPYTAEVAFADQVHDTRWDATFQTFWICNKTVAAGVTSTGGLKGVLVPTTINSLTSYQPPINGDTAILMPGVDVTMARRDAFKGLIVTPKQYSNNVFPVVKKFDDILRTGMNDFSSRPIVLMRFSEVYLMNAEANYMAGKLSEAAASLNVIRQRAAFRTPADAAFIPKGQFSVTSANQATANAANAAAMLLTPAQVAQLAVPNSTTPGSSLCGMDLILEEYTRELYGDPRRWYDLVRTRQLVRRVKMYNSPGAANVQEFHMRRPIPQTQINAVLTGPKYPQNNGY</sequence>
<keyword evidence="9" id="KW-1185">Reference proteome</keyword>
<dbReference type="InterPro" id="IPR033985">
    <property type="entry name" value="SusD-like_N"/>
</dbReference>
<dbReference type="Proteomes" id="UP000295499">
    <property type="component" value="Unassembled WGS sequence"/>
</dbReference>
<evidence type="ECO:0000313" key="8">
    <source>
        <dbReference type="EMBL" id="TDO22707.1"/>
    </source>
</evidence>
<dbReference type="InterPro" id="IPR012944">
    <property type="entry name" value="SusD_RagB_dom"/>
</dbReference>
<organism evidence="8 9">
    <name type="scientific">Pedobacter duraquae</name>
    <dbReference type="NCBI Taxonomy" id="425511"/>
    <lineage>
        <taxon>Bacteria</taxon>
        <taxon>Pseudomonadati</taxon>
        <taxon>Bacteroidota</taxon>
        <taxon>Sphingobacteriia</taxon>
        <taxon>Sphingobacteriales</taxon>
        <taxon>Sphingobacteriaceae</taxon>
        <taxon>Pedobacter</taxon>
    </lineage>
</organism>
<dbReference type="RefSeq" id="WP_133554295.1">
    <property type="nucleotide sequence ID" value="NZ_SNWM01000002.1"/>
</dbReference>
<accession>A0A4R6IKX1</accession>
<dbReference type="Pfam" id="PF14322">
    <property type="entry name" value="SusD-like_3"/>
    <property type="match status" value="1"/>
</dbReference>
<dbReference type="InterPro" id="IPR011990">
    <property type="entry name" value="TPR-like_helical_dom_sf"/>
</dbReference>
<evidence type="ECO:0000313" key="9">
    <source>
        <dbReference type="Proteomes" id="UP000295499"/>
    </source>
</evidence>
<dbReference type="OrthoDB" id="5694214at2"/>
<feature type="domain" description="SusD-like N-terminal" evidence="7">
    <location>
        <begin position="91"/>
        <end position="231"/>
    </location>
</feature>
<keyword evidence="4" id="KW-0472">Membrane</keyword>
<evidence type="ECO:0000256" key="5">
    <source>
        <dbReference type="ARBA" id="ARBA00023237"/>
    </source>
</evidence>
<evidence type="ECO:0000256" key="1">
    <source>
        <dbReference type="ARBA" id="ARBA00004442"/>
    </source>
</evidence>
<comment type="subcellular location">
    <subcellularLocation>
        <location evidence="1">Cell outer membrane</location>
    </subcellularLocation>
</comment>
<keyword evidence="5" id="KW-0998">Cell outer membrane</keyword>
<dbReference type="Pfam" id="PF07980">
    <property type="entry name" value="SusD_RagB"/>
    <property type="match status" value="1"/>
</dbReference>
<feature type="domain" description="RagB/SusD" evidence="6">
    <location>
        <begin position="458"/>
        <end position="648"/>
    </location>
</feature>
<dbReference type="SUPFAM" id="SSF48452">
    <property type="entry name" value="TPR-like"/>
    <property type="match status" value="1"/>
</dbReference>
<reference evidence="8 9" key="1">
    <citation type="submission" date="2019-03" db="EMBL/GenBank/DDBJ databases">
        <title>Genomic Encyclopedia of Archaeal and Bacterial Type Strains, Phase II (KMG-II): from individual species to whole genera.</title>
        <authorList>
            <person name="Goeker M."/>
        </authorList>
    </citation>
    <scope>NUCLEOTIDE SEQUENCE [LARGE SCALE GENOMIC DNA]</scope>
    <source>
        <strain evidence="8 9">DSM 19034</strain>
    </source>
</reference>
<name>A0A4R6IKX1_9SPHI</name>
<evidence type="ECO:0000259" key="7">
    <source>
        <dbReference type="Pfam" id="PF14322"/>
    </source>
</evidence>
<comment type="similarity">
    <text evidence="2">Belongs to the SusD family.</text>
</comment>
<dbReference type="GO" id="GO:0009279">
    <property type="term" value="C:cell outer membrane"/>
    <property type="evidence" value="ECO:0007669"/>
    <property type="project" value="UniProtKB-SubCell"/>
</dbReference>
<evidence type="ECO:0000256" key="3">
    <source>
        <dbReference type="ARBA" id="ARBA00022729"/>
    </source>
</evidence>
<evidence type="ECO:0000256" key="2">
    <source>
        <dbReference type="ARBA" id="ARBA00006275"/>
    </source>
</evidence>
<keyword evidence="3" id="KW-0732">Signal</keyword>
<proteinExistence type="inferred from homology"/>
<dbReference type="Gene3D" id="1.25.40.390">
    <property type="match status" value="1"/>
</dbReference>
<evidence type="ECO:0000259" key="6">
    <source>
        <dbReference type="Pfam" id="PF07980"/>
    </source>
</evidence>
<dbReference type="EMBL" id="SNWM01000002">
    <property type="protein sequence ID" value="TDO22707.1"/>
    <property type="molecule type" value="Genomic_DNA"/>
</dbReference>
<evidence type="ECO:0000256" key="4">
    <source>
        <dbReference type="ARBA" id="ARBA00023136"/>
    </source>
</evidence>
<gene>
    <name evidence="8" type="ORF">CLV32_1688</name>
</gene>
<comment type="caution">
    <text evidence="8">The sequence shown here is derived from an EMBL/GenBank/DDBJ whole genome shotgun (WGS) entry which is preliminary data.</text>
</comment>
<protein>
    <submittedName>
        <fullName evidence="8">Putative outer membrane starch-binding protein</fullName>
    </submittedName>
</protein>